<evidence type="ECO:0000313" key="11">
    <source>
        <dbReference type="EMBL" id="MSS57302.1"/>
    </source>
</evidence>
<dbReference type="AlphaFoldDB" id="A0A7X2TE99"/>
<sequence>MAARKRKKKSLKLVNFTFFCFMISVICYLVSALFLRSFNNSLSTQCQELETKISTLETQNEAVAVEVNTLNSKDRVSSIAEEDGLSLNQDNIVTITKQGDSGD</sequence>
<evidence type="ECO:0000313" key="12">
    <source>
        <dbReference type="Proteomes" id="UP000461880"/>
    </source>
</evidence>
<keyword evidence="9" id="KW-0175">Coiled coil</keyword>
<evidence type="ECO:0000256" key="4">
    <source>
        <dbReference type="ARBA" id="ARBA00022692"/>
    </source>
</evidence>
<comment type="subcellular location">
    <subcellularLocation>
        <location evidence="1">Cell membrane</location>
        <topology evidence="1">Single-pass type II membrane protein</topology>
    </subcellularLocation>
</comment>
<feature type="transmembrane region" description="Helical" evidence="10">
    <location>
        <begin position="12"/>
        <end position="35"/>
    </location>
</feature>
<keyword evidence="7" id="KW-0131">Cell cycle</keyword>
<dbReference type="EMBL" id="VUMN01000001">
    <property type="protein sequence ID" value="MSS57302.1"/>
    <property type="molecule type" value="Genomic_DNA"/>
</dbReference>
<evidence type="ECO:0000256" key="8">
    <source>
        <dbReference type="NCBIfam" id="TIGR02209"/>
    </source>
</evidence>
<evidence type="ECO:0000256" key="9">
    <source>
        <dbReference type="SAM" id="Coils"/>
    </source>
</evidence>
<comment type="caution">
    <text evidence="11">The sequence shown here is derived from an EMBL/GenBank/DDBJ whole genome shotgun (WGS) entry which is preliminary data.</text>
</comment>
<dbReference type="GO" id="GO:0051301">
    <property type="term" value="P:cell division"/>
    <property type="evidence" value="ECO:0007669"/>
    <property type="project" value="UniProtKB-KW"/>
</dbReference>
<gene>
    <name evidence="11" type="primary">ftsL</name>
    <name evidence="11" type="ORF">FYJ51_00050</name>
</gene>
<name>A0A7X2TE99_9FIRM</name>
<accession>A0A7X2TE99</accession>
<dbReference type="InterPro" id="IPR011922">
    <property type="entry name" value="Cell_div_FtsL"/>
</dbReference>
<dbReference type="NCBIfam" id="TIGR02209">
    <property type="entry name" value="ftsL_broad"/>
    <property type="match status" value="1"/>
</dbReference>
<evidence type="ECO:0000256" key="5">
    <source>
        <dbReference type="ARBA" id="ARBA00022989"/>
    </source>
</evidence>
<keyword evidence="6 10" id="KW-0472">Membrane</keyword>
<keyword evidence="5 10" id="KW-1133">Transmembrane helix</keyword>
<dbReference type="Proteomes" id="UP000461880">
    <property type="component" value="Unassembled WGS sequence"/>
</dbReference>
<organism evidence="11 12">
    <name type="scientific">Stecheria intestinalis</name>
    <dbReference type="NCBI Taxonomy" id="2606630"/>
    <lineage>
        <taxon>Bacteria</taxon>
        <taxon>Bacillati</taxon>
        <taxon>Bacillota</taxon>
        <taxon>Erysipelotrichia</taxon>
        <taxon>Erysipelotrichales</taxon>
        <taxon>Erysipelotrichaceae</taxon>
        <taxon>Stecheria</taxon>
    </lineage>
</organism>
<evidence type="ECO:0000256" key="7">
    <source>
        <dbReference type="ARBA" id="ARBA00023306"/>
    </source>
</evidence>
<keyword evidence="2" id="KW-1003">Cell membrane</keyword>
<dbReference type="GO" id="GO:0005886">
    <property type="term" value="C:plasma membrane"/>
    <property type="evidence" value="ECO:0007669"/>
    <property type="project" value="UniProtKB-SubCell"/>
</dbReference>
<keyword evidence="3 11" id="KW-0132">Cell division</keyword>
<evidence type="ECO:0000256" key="3">
    <source>
        <dbReference type="ARBA" id="ARBA00022618"/>
    </source>
</evidence>
<keyword evidence="4 10" id="KW-0812">Transmembrane</keyword>
<evidence type="ECO:0000256" key="1">
    <source>
        <dbReference type="ARBA" id="ARBA00004401"/>
    </source>
</evidence>
<feature type="coiled-coil region" evidence="9">
    <location>
        <begin position="39"/>
        <end position="66"/>
    </location>
</feature>
<keyword evidence="12" id="KW-1185">Reference proteome</keyword>
<evidence type="ECO:0000256" key="2">
    <source>
        <dbReference type="ARBA" id="ARBA00022475"/>
    </source>
</evidence>
<evidence type="ECO:0000256" key="6">
    <source>
        <dbReference type="ARBA" id="ARBA00023136"/>
    </source>
</evidence>
<dbReference type="RefSeq" id="WP_105303572.1">
    <property type="nucleotide sequence ID" value="NZ_JAQXPC010000027.1"/>
</dbReference>
<protein>
    <recommendedName>
        <fullName evidence="8">Cell division protein FtsL</fullName>
    </recommendedName>
</protein>
<reference evidence="11 12" key="1">
    <citation type="submission" date="2019-08" db="EMBL/GenBank/DDBJ databases">
        <title>In-depth cultivation of the pig gut microbiome towards novel bacterial diversity and tailored functional studies.</title>
        <authorList>
            <person name="Wylensek D."/>
            <person name="Hitch T.C.A."/>
            <person name="Clavel T."/>
        </authorList>
    </citation>
    <scope>NUCLEOTIDE SEQUENCE [LARGE SCALE GENOMIC DNA]</scope>
    <source>
        <strain evidence="11 12">Oil+RF-744-GAM-WT-6</strain>
    </source>
</reference>
<evidence type="ECO:0000256" key="10">
    <source>
        <dbReference type="SAM" id="Phobius"/>
    </source>
</evidence>
<proteinExistence type="predicted"/>